<dbReference type="PANTHER" id="PTHR12215">
    <property type="entry name" value="PHOSPHOPANTETHEINE TRANSFERASE"/>
    <property type="match status" value="1"/>
</dbReference>
<dbReference type="EC" id="2.7.8.-" evidence="5"/>
<evidence type="ECO:0000259" key="4">
    <source>
        <dbReference type="Pfam" id="PF22624"/>
    </source>
</evidence>
<dbReference type="EMBL" id="CP019288">
    <property type="protein sequence ID" value="QHI36085.1"/>
    <property type="molecule type" value="Genomic_DNA"/>
</dbReference>
<comment type="similarity">
    <text evidence="1">Belongs to the P-Pant transferase superfamily. Gsp/Sfp/HetI/AcpT family.</text>
</comment>
<feature type="domain" description="4'-phosphopantetheinyl transferase" evidence="3">
    <location>
        <begin position="144"/>
        <end position="227"/>
    </location>
</feature>
<dbReference type="Gene3D" id="3.90.470.20">
    <property type="entry name" value="4'-phosphopantetheinyl transferase domain"/>
    <property type="match status" value="2"/>
</dbReference>
<organism evidence="5 6">
    <name type="scientific">Kordia antarctica</name>
    <dbReference type="NCBI Taxonomy" id="1218801"/>
    <lineage>
        <taxon>Bacteria</taxon>
        <taxon>Pseudomonadati</taxon>
        <taxon>Bacteroidota</taxon>
        <taxon>Flavobacteriia</taxon>
        <taxon>Flavobacteriales</taxon>
        <taxon>Flavobacteriaceae</taxon>
        <taxon>Kordia</taxon>
    </lineage>
</organism>
<dbReference type="AlphaFoldDB" id="A0A7L4ZHK5"/>
<dbReference type="GO" id="GO:0008897">
    <property type="term" value="F:holo-[acyl-carrier-protein] synthase activity"/>
    <property type="evidence" value="ECO:0007669"/>
    <property type="project" value="InterPro"/>
</dbReference>
<evidence type="ECO:0000313" key="6">
    <source>
        <dbReference type="Proteomes" id="UP000464657"/>
    </source>
</evidence>
<dbReference type="GO" id="GO:0019878">
    <property type="term" value="P:lysine biosynthetic process via aminoadipic acid"/>
    <property type="evidence" value="ECO:0007669"/>
    <property type="project" value="TreeGrafter"/>
</dbReference>
<dbReference type="GO" id="GO:0000287">
    <property type="term" value="F:magnesium ion binding"/>
    <property type="evidence" value="ECO:0007669"/>
    <property type="project" value="InterPro"/>
</dbReference>
<keyword evidence="2 5" id="KW-0808">Transferase</keyword>
<dbReference type="GO" id="GO:0005829">
    <property type="term" value="C:cytosol"/>
    <property type="evidence" value="ECO:0007669"/>
    <property type="project" value="TreeGrafter"/>
</dbReference>
<evidence type="ECO:0000313" key="5">
    <source>
        <dbReference type="EMBL" id="QHI36085.1"/>
    </source>
</evidence>
<dbReference type="RefSeq" id="WP_160128813.1">
    <property type="nucleotide sequence ID" value="NZ_CP019288.1"/>
</dbReference>
<dbReference type="SUPFAM" id="SSF56214">
    <property type="entry name" value="4'-phosphopantetheinyl transferase"/>
    <property type="match status" value="2"/>
</dbReference>
<sequence length="252" mass="30004">MLVRNKKFNILSKNLNQAYIEQPTTNNQQPTTSNQQPTAVIDIFFTSIKNPLKENLYEEYLYLLPKDLRERNARFMRWKDRHAHLFGKLLLIEALKKYNIENNIWDLIVYSKHKRPYFTLDEYDFNISHSGDYVLCAIGKNIKLGIDVEENRERNFDDFQNLMTTAQWEEIHSSKTPIKTFYKYWTIKESVIKADGRGFYIPLEELEVENNTVQVDDKRWFINNFALAEGYSTALATNKEVSFKMHELDFYI</sequence>
<accession>A0A7L4ZHK5</accession>
<reference evidence="5 6" key="1">
    <citation type="journal article" date="2013" name="Int. J. Syst. Evol. Microbiol.">
        <title>Kordia antarctica sp. nov., isolated from Antarctic seawater.</title>
        <authorList>
            <person name="Baek K."/>
            <person name="Choi A."/>
            <person name="Kang I."/>
            <person name="Lee K."/>
            <person name="Cho J.C."/>
        </authorList>
    </citation>
    <scope>NUCLEOTIDE SEQUENCE [LARGE SCALE GENOMIC DNA]</scope>
    <source>
        <strain evidence="5 6">IMCC3317</strain>
    </source>
</reference>
<evidence type="ECO:0000259" key="3">
    <source>
        <dbReference type="Pfam" id="PF01648"/>
    </source>
</evidence>
<dbReference type="InterPro" id="IPR037143">
    <property type="entry name" value="4-PPantetheinyl_Trfase_dom_sf"/>
</dbReference>
<evidence type="ECO:0000256" key="1">
    <source>
        <dbReference type="ARBA" id="ARBA00010990"/>
    </source>
</evidence>
<name>A0A7L4ZHK5_9FLAO</name>
<protein>
    <submittedName>
        <fullName evidence="5">4'-phosphopantetheinyl transferase sfp</fullName>
        <ecNumber evidence="5">2.7.8.-</ecNumber>
    </submittedName>
</protein>
<dbReference type="InterPro" id="IPR008278">
    <property type="entry name" value="4-PPantetheinyl_Trfase_dom"/>
</dbReference>
<dbReference type="InterPro" id="IPR050559">
    <property type="entry name" value="P-Pant_transferase_sf"/>
</dbReference>
<dbReference type="OrthoDB" id="9808281at2"/>
<dbReference type="InterPro" id="IPR055066">
    <property type="entry name" value="AASDHPPT_N"/>
</dbReference>
<dbReference type="PANTHER" id="PTHR12215:SF10">
    <property type="entry name" value="L-AMINOADIPATE-SEMIALDEHYDE DEHYDROGENASE-PHOSPHOPANTETHEINYL TRANSFERASE"/>
    <property type="match status" value="1"/>
</dbReference>
<evidence type="ECO:0000256" key="2">
    <source>
        <dbReference type="ARBA" id="ARBA00022679"/>
    </source>
</evidence>
<dbReference type="Pfam" id="PF01648">
    <property type="entry name" value="ACPS"/>
    <property type="match status" value="1"/>
</dbReference>
<gene>
    <name evidence="5" type="primary">sfp_3</name>
    <name evidence="5" type="ORF">IMCC3317_14390</name>
</gene>
<feature type="domain" description="4'-phosphopantetheinyl transferase N-terminal" evidence="4">
    <location>
        <begin position="57"/>
        <end position="137"/>
    </location>
</feature>
<dbReference type="Proteomes" id="UP000464657">
    <property type="component" value="Chromosome"/>
</dbReference>
<keyword evidence="6" id="KW-1185">Reference proteome</keyword>
<dbReference type="Pfam" id="PF22624">
    <property type="entry name" value="AASDHPPT_N"/>
    <property type="match status" value="1"/>
</dbReference>
<proteinExistence type="inferred from homology"/>
<dbReference type="KEGG" id="kan:IMCC3317_14390"/>